<dbReference type="Proteomes" id="UP000013911">
    <property type="component" value="Unassembled WGS sequence"/>
</dbReference>
<dbReference type="HOGENOM" id="CLU_2880547_0_0_9"/>
<dbReference type="EMBL" id="AQPX01000020">
    <property type="protein sequence ID" value="EON72010.1"/>
    <property type="molecule type" value="Genomic_DNA"/>
</dbReference>
<dbReference type="AlphaFoldDB" id="R7ZCZ8"/>
<accession>R7ZCZ8</accession>
<protein>
    <submittedName>
        <fullName evidence="2">Uncharacterized protein</fullName>
    </submittedName>
</protein>
<evidence type="ECO:0000256" key="1">
    <source>
        <dbReference type="SAM" id="MobiDB-lite"/>
    </source>
</evidence>
<comment type="caution">
    <text evidence="2">The sequence shown here is derived from an EMBL/GenBank/DDBJ whole genome shotgun (WGS) entry which is preliminary data.</text>
</comment>
<name>R7ZCZ8_LYSSH</name>
<sequence>MSEKAPQKRSDEETEAVPVKSVRPSGNQQVPIETSMFKRKKCRQTQKIEFVYNLRKSPRFSII</sequence>
<proteinExistence type="predicted"/>
<feature type="compositionally biased region" description="Basic and acidic residues" evidence="1">
    <location>
        <begin position="1"/>
        <end position="11"/>
    </location>
</feature>
<gene>
    <name evidence="2" type="ORF">H131_13738</name>
</gene>
<feature type="region of interest" description="Disordered" evidence="1">
    <location>
        <begin position="1"/>
        <end position="38"/>
    </location>
</feature>
<organism evidence="2 3">
    <name type="scientific">Lysinibacillus sphaericus OT4b.31</name>
    <dbReference type="NCBI Taxonomy" id="1285586"/>
    <lineage>
        <taxon>Bacteria</taxon>
        <taxon>Bacillati</taxon>
        <taxon>Bacillota</taxon>
        <taxon>Bacilli</taxon>
        <taxon>Bacillales</taxon>
        <taxon>Bacillaceae</taxon>
        <taxon>Lysinibacillus</taxon>
    </lineage>
</organism>
<evidence type="ECO:0000313" key="3">
    <source>
        <dbReference type="Proteomes" id="UP000013911"/>
    </source>
</evidence>
<evidence type="ECO:0000313" key="2">
    <source>
        <dbReference type="EMBL" id="EON72010.1"/>
    </source>
</evidence>
<reference evidence="2 3" key="1">
    <citation type="submission" date="2013-04" db="EMBL/GenBank/DDBJ databases">
        <title>Draft genome of the heavy metal tolerant bacterium Lysinibacillus sphaericus strain OT4b.31.</title>
        <authorList>
            <person name="Pena-Montenegro T.D."/>
            <person name="Dussan J."/>
        </authorList>
    </citation>
    <scope>NUCLEOTIDE SEQUENCE [LARGE SCALE GENOMIC DNA]</scope>
    <source>
        <strain evidence="2 3">OT4b.31</strain>
    </source>
</reference>